<evidence type="ECO:0000256" key="1">
    <source>
        <dbReference type="ARBA" id="ARBA00004651"/>
    </source>
</evidence>
<dbReference type="EMBL" id="BKZW01000004">
    <property type="protein sequence ID" value="GER91656.1"/>
    <property type="molecule type" value="Genomic_DNA"/>
</dbReference>
<comment type="caution">
    <text evidence="10">The sequence shown here is derived from an EMBL/GenBank/DDBJ whole genome shotgun (WGS) entry which is preliminary data.</text>
</comment>
<gene>
    <name evidence="10" type="ORF">KDW_58180</name>
</gene>
<dbReference type="Gene3D" id="3.40.50.300">
    <property type="entry name" value="P-loop containing nucleotide triphosphate hydrolases"/>
    <property type="match status" value="1"/>
</dbReference>
<keyword evidence="2 7" id="KW-0812">Transmembrane</keyword>
<dbReference type="Pfam" id="PF00005">
    <property type="entry name" value="ABC_tran"/>
    <property type="match status" value="1"/>
</dbReference>
<dbReference type="PROSITE" id="PS50893">
    <property type="entry name" value="ABC_TRANSPORTER_2"/>
    <property type="match status" value="1"/>
</dbReference>
<sequence length="600" mass="67160">MKTWQYALRLMKLQPWLYVWAGLLQLFFLLTMLGEGLFIQGFIDSLTGHMLLGLNVWSIIVLLLVTRLSSVIFMVLAILTQTTLRFAITILLRRNLFVHILSLPGAAQLTDAASGVINRFRDDVDEIVRFMAMVLQTAAMLISTSLALSIMFSINISVTLLTFLPPLIVTGMMVLVSNKVRQYRILSRTATGNVTRIIGEICHSVQAIHVANAQSTVMDHFQELNAKRQQVSVSERLFTSILEAISGNLIYISMGLILMFIARPLLAGTFTVGDFALFMSYLIFATQIPQAIGLCLAFYKQAGVSFERMLALIQQPPAALVEAAPLHLKGEIPAVPQIVKRPEDRFQSLRIHNLSYQYPDTTHGIEGIDLQIEPGAFIVITGRIGSGKTTFLRTLLGLLPQTGGEMYWNNKAIQDPAAWLVPPRCAYTAQVPRLFSETVRDNILLGQPEDAQELQHILYQAILEDDIKTFEQGLDTNIGLRGVKLSGGQQQRTAAARMFARQSDLLVFDDLSSALDVETEQLLWERLSKQRRYTCLVVSHRKEAFRRADHILVLKNGRVEAQGTLHTLLQNCPEMRNLWSGSEEAVTSEDFEEGMEELLA</sequence>
<dbReference type="GO" id="GO:0140359">
    <property type="term" value="F:ABC-type transporter activity"/>
    <property type="evidence" value="ECO:0007669"/>
    <property type="project" value="InterPro"/>
</dbReference>
<reference evidence="10 11" key="1">
    <citation type="submission" date="2019-10" db="EMBL/GenBank/DDBJ databases">
        <title>Dictyobacter vulcani sp. nov., within the class Ktedonobacteria, isolated from soil of volcanic Mt. Zao.</title>
        <authorList>
            <person name="Zheng Y."/>
            <person name="Wang C.M."/>
            <person name="Sakai Y."/>
            <person name="Abe K."/>
            <person name="Yokota A."/>
            <person name="Yabe S."/>
        </authorList>
    </citation>
    <scope>NUCLEOTIDE SEQUENCE [LARGE SCALE GENOMIC DNA]</scope>
    <source>
        <strain evidence="10 11">W12</strain>
    </source>
</reference>
<feature type="transmembrane region" description="Helical" evidence="7">
    <location>
        <begin position="127"/>
        <end position="148"/>
    </location>
</feature>
<dbReference type="Proteomes" id="UP000326912">
    <property type="component" value="Unassembled WGS sequence"/>
</dbReference>
<dbReference type="InterPro" id="IPR027417">
    <property type="entry name" value="P-loop_NTPase"/>
</dbReference>
<dbReference type="PANTHER" id="PTHR24221">
    <property type="entry name" value="ATP-BINDING CASSETTE SUB-FAMILY B"/>
    <property type="match status" value="1"/>
</dbReference>
<comment type="subcellular location">
    <subcellularLocation>
        <location evidence="1">Cell membrane</location>
        <topology evidence="1">Multi-pass membrane protein</topology>
    </subcellularLocation>
</comment>
<feature type="transmembrane region" description="Helical" evidence="7">
    <location>
        <begin position="237"/>
        <end position="263"/>
    </location>
</feature>
<dbReference type="CDD" id="cd07346">
    <property type="entry name" value="ABC_6TM_exporters"/>
    <property type="match status" value="1"/>
</dbReference>
<dbReference type="SUPFAM" id="SSF90123">
    <property type="entry name" value="ABC transporter transmembrane region"/>
    <property type="match status" value="1"/>
</dbReference>
<keyword evidence="3" id="KW-0547">Nucleotide-binding</keyword>
<evidence type="ECO:0000259" key="8">
    <source>
        <dbReference type="PROSITE" id="PS50893"/>
    </source>
</evidence>
<dbReference type="InterPro" id="IPR003439">
    <property type="entry name" value="ABC_transporter-like_ATP-bd"/>
</dbReference>
<keyword evidence="6 7" id="KW-0472">Membrane</keyword>
<feature type="domain" description="ABC transmembrane type-1" evidence="9">
    <location>
        <begin position="19"/>
        <end position="287"/>
    </location>
</feature>
<protein>
    <submittedName>
        <fullName evidence="10">HlyB/MsbA family ABC transporter</fullName>
    </submittedName>
</protein>
<dbReference type="PANTHER" id="PTHR24221:SF423">
    <property type="entry name" value="ABC TRANSPORTER"/>
    <property type="match status" value="1"/>
</dbReference>
<evidence type="ECO:0000256" key="7">
    <source>
        <dbReference type="SAM" id="Phobius"/>
    </source>
</evidence>
<keyword evidence="4" id="KW-0067">ATP-binding</keyword>
<dbReference type="PROSITE" id="PS50929">
    <property type="entry name" value="ABC_TM1F"/>
    <property type="match status" value="1"/>
</dbReference>
<evidence type="ECO:0000256" key="3">
    <source>
        <dbReference type="ARBA" id="ARBA00022741"/>
    </source>
</evidence>
<dbReference type="InterPro" id="IPR011527">
    <property type="entry name" value="ABC1_TM_dom"/>
</dbReference>
<feature type="transmembrane region" description="Helical" evidence="7">
    <location>
        <begin position="154"/>
        <end position="176"/>
    </location>
</feature>
<organism evidence="10 11">
    <name type="scientific">Dictyobacter vulcani</name>
    <dbReference type="NCBI Taxonomy" id="2607529"/>
    <lineage>
        <taxon>Bacteria</taxon>
        <taxon>Bacillati</taxon>
        <taxon>Chloroflexota</taxon>
        <taxon>Ktedonobacteria</taxon>
        <taxon>Ktedonobacterales</taxon>
        <taxon>Dictyobacteraceae</taxon>
        <taxon>Dictyobacter</taxon>
    </lineage>
</organism>
<dbReference type="AlphaFoldDB" id="A0A5J4L2G9"/>
<keyword evidence="11" id="KW-1185">Reference proteome</keyword>
<evidence type="ECO:0000259" key="9">
    <source>
        <dbReference type="PROSITE" id="PS50929"/>
    </source>
</evidence>
<dbReference type="RefSeq" id="WP_151759279.1">
    <property type="nucleotide sequence ID" value="NZ_BKZW01000004.1"/>
</dbReference>
<accession>A0A5J4L2G9</accession>
<proteinExistence type="predicted"/>
<dbReference type="InterPro" id="IPR003593">
    <property type="entry name" value="AAA+_ATPase"/>
</dbReference>
<dbReference type="GO" id="GO:0005886">
    <property type="term" value="C:plasma membrane"/>
    <property type="evidence" value="ECO:0007669"/>
    <property type="project" value="UniProtKB-SubCell"/>
</dbReference>
<feature type="transmembrane region" description="Helical" evidence="7">
    <location>
        <begin position="16"/>
        <end position="34"/>
    </location>
</feature>
<name>A0A5J4L2G9_9CHLR</name>
<dbReference type="Pfam" id="PF00664">
    <property type="entry name" value="ABC_membrane"/>
    <property type="match status" value="1"/>
</dbReference>
<evidence type="ECO:0000256" key="6">
    <source>
        <dbReference type="ARBA" id="ARBA00023136"/>
    </source>
</evidence>
<evidence type="ECO:0000256" key="4">
    <source>
        <dbReference type="ARBA" id="ARBA00022840"/>
    </source>
</evidence>
<dbReference type="InterPro" id="IPR036640">
    <property type="entry name" value="ABC1_TM_sf"/>
</dbReference>
<evidence type="ECO:0000256" key="5">
    <source>
        <dbReference type="ARBA" id="ARBA00022989"/>
    </source>
</evidence>
<dbReference type="InterPro" id="IPR039421">
    <property type="entry name" value="Type_1_exporter"/>
</dbReference>
<dbReference type="GO" id="GO:0016887">
    <property type="term" value="F:ATP hydrolysis activity"/>
    <property type="evidence" value="ECO:0007669"/>
    <property type="project" value="InterPro"/>
</dbReference>
<feature type="domain" description="ABC transporter" evidence="8">
    <location>
        <begin position="349"/>
        <end position="581"/>
    </location>
</feature>
<evidence type="ECO:0000256" key="2">
    <source>
        <dbReference type="ARBA" id="ARBA00022692"/>
    </source>
</evidence>
<evidence type="ECO:0000313" key="11">
    <source>
        <dbReference type="Proteomes" id="UP000326912"/>
    </source>
</evidence>
<dbReference type="GO" id="GO:0005524">
    <property type="term" value="F:ATP binding"/>
    <property type="evidence" value="ECO:0007669"/>
    <property type="project" value="UniProtKB-KW"/>
</dbReference>
<dbReference type="SMART" id="SM00382">
    <property type="entry name" value="AAA"/>
    <property type="match status" value="1"/>
</dbReference>
<feature type="transmembrane region" description="Helical" evidence="7">
    <location>
        <begin position="275"/>
        <end position="299"/>
    </location>
</feature>
<keyword evidence="5 7" id="KW-1133">Transmembrane helix</keyword>
<dbReference type="SUPFAM" id="SSF52540">
    <property type="entry name" value="P-loop containing nucleoside triphosphate hydrolases"/>
    <property type="match status" value="1"/>
</dbReference>
<dbReference type="Gene3D" id="1.20.1560.10">
    <property type="entry name" value="ABC transporter type 1, transmembrane domain"/>
    <property type="match status" value="1"/>
</dbReference>
<evidence type="ECO:0000313" key="10">
    <source>
        <dbReference type="EMBL" id="GER91656.1"/>
    </source>
</evidence>